<gene>
    <name evidence="2" type="ORF">Solivirus7_6</name>
</gene>
<accession>A0A3G5AG63</accession>
<organism evidence="2">
    <name type="scientific">Solivirus sp</name>
    <dbReference type="NCBI Taxonomy" id="2487772"/>
    <lineage>
        <taxon>Viruses</taxon>
        <taxon>Pithoviruses</taxon>
    </lineage>
</organism>
<keyword evidence="1" id="KW-0812">Transmembrane</keyword>
<feature type="transmembrane region" description="Helical" evidence="1">
    <location>
        <begin position="6"/>
        <end position="26"/>
    </location>
</feature>
<evidence type="ECO:0000313" key="2">
    <source>
        <dbReference type="EMBL" id="AYV86108.1"/>
    </source>
</evidence>
<proteinExistence type="predicted"/>
<keyword evidence="1" id="KW-1133">Transmembrane helix</keyword>
<evidence type="ECO:0000256" key="1">
    <source>
        <dbReference type="SAM" id="Phobius"/>
    </source>
</evidence>
<keyword evidence="1" id="KW-0472">Membrane</keyword>
<sequence>MISGIYIAEFVIFIILIGIVLVLYGFSIWPFNTVYEPFDPRTWTHVQNINDWLKPAYDYSPFNRNIPEASVACIYCDPKYDPTRCVASATAFVAVARPTGASC</sequence>
<protein>
    <submittedName>
        <fullName evidence="2">Uncharacterized protein</fullName>
    </submittedName>
</protein>
<name>A0A3G5AG63_9VIRU</name>
<dbReference type="EMBL" id="MK072495">
    <property type="protein sequence ID" value="AYV86108.1"/>
    <property type="molecule type" value="Genomic_DNA"/>
</dbReference>
<reference evidence="2" key="1">
    <citation type="submission" date="2018-10" db="EMBL/GenBank/DDBJ databases">
        <title>Hidden diversity of soil giant viruses.</title>
        <authorList>
            <person name="Schulz F."/>
            <person name="Alteio L."/>
            <person name="Goudeau D."/>
            <person name="Ryan E.M."/>
            <person name="Malmstrom R.R."/>
            <person name="Blanchard J."/>
            <person name="Woyke T."/>
        </authorList>
    </citation>
    <scope>NUCLEOTIDE SEQUENCE</scope>
    <source>
        <strain evidence="2">SOV1</strain>
    </source>
</reference>